<gene>
    <name evidence="1" type="ORF">VNO80_22396</name>
</gene>
<sequence length="93" mass="10896">MTRDPKVLFWDGTELLHAYPFLLRLSFVDDLRAFLDRHIPILFLHAQVLKCTRYANITKDELQIDDEEGEISIIIYWGIEICEEVVAEVSSEK</sequence>
<dbReference type="EMBL" id="JAYMYR010000008">
    <property type="protein sequence ID" value="KAK7347857.1"/>
    <property type="molecule type" value="Genomic_DNA"/>
</dbReference>
<name>A0AAN9M9K7_PHACN</name>
<comment type="caution">
    <text evidence="1">The sequence shown here is derived from an EMBL/GenBank/DDBJ whole genome shotgun (WGS) entry which is preliminary data.</text>
</comment>
<accession>A0AAN9M9K7</accession>
<keyword evidence="2" id="KW-1185">Reference proteome</keyword>
<evidence type="ECO:0000313" key="1">
    <source>
        <dbReference type="EMBL" id="KAK7347857.1"/>
    </source>
</evidence>
<dbReference type="Proteomes" id="UP001374584">
    <property type="component" value="Unassembled WGS sequence"/>
</dbReference>
<reference evidence="1 2" key="1">
    <citation type="submission" date="2024-01" db="EMBL/GenBank/DDBJ databases">
        <title>The genomes of 5 underutilized Papilionoideae crops provide insights into root nodulation and disease resistanc.</title>
        <authorList>
            <person name="Jiang F."/>
        </authorList>
    </citation>
    <scope>NUCLEOTIDE SEQUENCE [LARGE SCALE GENOMIC DNA]</scope>
    <source>
        <strain evidence="1">JINMINGXINNONG_FW02</strain>
        <tissue evidence="1">Leaves</tissue>
    </source>
</reference>
<organism evidence="1 2">
    <name type="scientific">Phaseolus coccineus</name>
    <name type="common">Scarlet runner bean</name>
    <name type="synonym">Phaseolus multiflorus</name>
    <dbReference type="NCBI Taxonomy" id="3886"/>
    <lineage>
        <taxon>Eukaryota</taxon>
        <taxon>Viridiplantae</taxon>
        <taxon>Streptophyta</taxon>
        <taxon>Embryophyta</taxon>
        <taxon>Tracheophyta</taxon>
        <taxon>Spermatophyta</taxon>
        <taxon>Magnoliopsida</taxon>
        <taxon>eudicotyledons</taxon>
        <taxon>Gunneridae</taxon>
        <taxon>Pentapetalae</taxon>
        <taxon>rosids</taxon>
        <taxon>fabids</taxon>
        <taxon>Fabales</taxon>
        <taxon>Fabaceae</taxon>
        <taxon>Papilionoideae</taxon>
        <taxon>50 kb inversion clade</taxon>
        <taxon>NPAAA clade</taxon>
        <taxon>indigoferoid/millettioid clade</taxon>
        <taxon>Phaseoleae</taxon>
        <taxon>Phaseolus</taxon>
    </lineage>
</organism>
<evidence type="ECO:0000313" key="2">
    <source>
        <dbReference type="Proteomes" id="UP001374584"/>
    </source>
</evidence>
<proteinExistence type="predicted"/>
<dbReference type="AlphaFoldDB" id="A0AAN9M9K7"/>
<protein>
    <submittedName>
        <fullName evidence="1">Uncharacterized protein</fullName>
    </submittedName>
</protein>